<dbReference type="PATRIC" id="fig|722438.3.peg.94"/>
<feature type="transmembrane region" description="Helical" evidence="1">
    <location>
        <begin position="121"/>
        <end position="150"/>
    </location>
</feature>
<dbReference type="AlphaFoldDB" id="A0A0H3DM64"/>
<keyword evidence="1" id="KW-1133">Transmembrane helix</keyword>
<keyword evidence="1" id="KW-0472">Membrane</keyword>
<reference evidence="2 3" key="1">
    <citation type="journal article" date="2010" name="Appl. Environ. Microbiol.">
        <title>Targeted chromosomal knockouts in Mycoplasma pneumoniae.</title>
        <authorList>
            <person name="Krishnakumar R."/>
            <person name="Assad-Garcia N."/>
            <person name="Benders G.A."/>
            <person name="Phan Q."/>
            <person name="Montague M.G."/>
            <person name="Glass J.I."/>
        </authorList>
    </citation>
    <scope>NUCLEOTIDE SEQUENCE [LARGE SCALE GENOMIC DNA]</scope>
    <source>
        <strain evidence="3">ATCC 15531 / DSM 22911 / NBRC 14401 / NCTC 10119 / FH</strain>
    </source>
</reference>
<proteinExistence type="predicted"/>
<dbReference type="Proteomes" id="UP000007756">
    <property type="component" value="Chromosome"/>
</dbReference>
<evidence type="ECO:0000256" key="1">
    <source>
        <dbReference type="SAM" id="Phobius"/>
    </source>
</evidence>
<feature type="transmembrane region" description="Helical" evidence="1">
    <location>
        <begin position="65"/>
        <end position="88"/>
    </location>
</feature>
<dbReference type="HOGENOM" id="CLU_073036_0_0_14"/>
<keyword evidence="1" id="KW-0812">Transmembrane</keyword>
<dbReference type="PaxDb" id="722438-MPNE_0101"/>
<feature type="transmembrane region" description="Helical" evidence="1">
    <location>
        <begin position="162"/>
        <end position="189"/>
    </location>
</feature>
<protein>
    <submittedName>
        <fullName evidence="2">Uncharacterized protein</fullName>
    </submittedName>
</protein>
<dbReference type="KEGG" id="mpj:MPNE_0101"/>
<feature type="transmembrane region" description="Helical" evidence="1">
    <location>
        <begin position="26"/>
        <end position="44"/>
    </location>
</feature>
<gene>
    <name evidence="2" type="ordered locus">MPNE_0101</name>
</gene>
<accession>A0A0H3DM64</accession>
<dbReference type="EMBL" id="CP002077">
    <property type="protein sequence ID" value="ADK86826.1"/>
    <property type="molecule type" value="Genomic_DNA"/>
</dbReference>
<name>A0A0H3DM64_MYCPB</name>
<sequence>MGNIGINSLLFGQLSICQQFQNEKKWLLWAIFIPQLTLTNSLLVREKLKNILDANSNSSTQKNRLTWWMIGFFVVWFIQLFLGFLIYLPAYSAEARLNLNLSFLSFALNSPLPVGHAANGYFFLGLIFAFMDLTIIVLLVISGFILKHLIQTNKTEHKKYQLMFFWTALAIDVIGLIMTISFIVVSFSLEKGDDYLLKTPFFGSSLMALITIATLVTTILLFIRFNKKRLLKN</sequence>
<evidence type="ECO:0000313" key="3">
    <source>
        <dbReference type="Proteomes" id="UP000007756"/>
    </source>
</evidence>
<feature type="transmembrane region" description="Helical" evidence="1">
    <location>
        <begin position="201"/>
        <end position="223"/>
    </location>
</feature>
<evidence type="ECO:0000313" key="2">
    <source>
        <dbReference type="EMBL" id="ADK86826.1"/>
    </source>
</evidence>
<organism evidence="2 3">
    <name type="scientific">Mycoplasmoides pneumoniae (strain ATCC 15531 / DSM 23978 / CIP 103766 / NBRC 14401 / NCTC 10119 / FH)</name>
    <name type="common">Mycoplasma pneumoniae</name>
    <dbReference type="NCBI Taxonomy" id="722438"/>
    <lineage>
        <taxon>Bacteria</taxon>
        <taxon>Bacillati</taxon>
        <taxon>Mycoplasmatota</taxon>
        <taxon>Mycoplasmoidales</taxon>
        <taxon>Mycoplasmoidaceae</taxon>
        <taxon>Mycoplasmoides</taxon>
    </lineage>
</organism>